<evidence type="ECO:0000256" key="1">
    <source>
        <dbReference type="SAM" id="Phobius"/>
    </source>
</evidence>
<dbReference type="Proteomes" id="UP000813068">
    <property type="component" value="Unassembled WGS sequence"/>
</dbReference>
<protein>
    <submittedName>
        <fullName evidence="2">DUF4381 domain-containing protein</fullName>
    </submittedName>
</protein>
<gene>
    <name evidence="2" type="ORF">KRX52_17545</name>
</gene>
<sequence length="168" mass="19103">MNPLDRLAAPILPPPPDFWPPAPGWWLLAALLLAALALLWQQRRRLQAWWQRRYPAAAPVVTLDPQRQAALDELQRLPRPYDGAPAGPWLQALNALLKRLCRAHYPDSHSHTLSGRAWLAFLDNRCPAAGLTRWMILVEGTYRADCRLDDKAISGLQQSVETWIRKHA</sequence>
<keyword evidence="1" id="KW-1133">Transmembrane helix</keyword>
<dbReference type="RefSeq" id="WP_217683032.1">
    <property type="nucleotide sequence ID" value="NZ_JAHRGL010000062.1"/>
</dbReference>
<dbReference type="Pfam" id="PF14316">
    <property type="entry name" value="DUF4381"/>
    <property type="match status" value="1"/>
</dbReference>
<keyword evidence="1" id="KW-0812">Transmembrane</keyword>
<reference evidence="2 3" key="1">
    <citation type="submission" date="2021-06" db="EMBL/GenBank/DDBJ databases">
        <title>Differences between aerobic and microaerobic xylene degrading microbial communities.</title>
        <authorList>
            <person name="Banerjee S."/>
            <person name="Tancsics A."/>
        </authorList>
    </citation>
    <scope>NUCLEOTIDE SEQUENCE [LARGE SCALE GENOMIC DNA]</scope>
    <source>
        <strain evidence="2 3">MAP12</strain>
    </source>
</reference>
<keyword evidence="3" id="KW-1185">Reference proteome</keyword>
<feature type="transmembrane region" description="Helical" evidence="1">
    <location>
        <begin position="23"/>
        <end position="40"/>
    </location>
</feature>
<organism evidence="2 3">
    <name type="scientific">Geopseudomonas aromaticivorans</name>
    <dbReference type="NCBI Taxonomy" id="2849492"/>
    <lineage>
        <taxon>Bacteria</taxon>
        <taxon>Pseudomonadati</taxon>
        <taxon>Pseudomonadota</taxon>
        <taxon>Gammaproteobacteria</taxon>
        <taxon>Pseudomonadales</taxon>
        <taxon>Pseudomonadaceae</taxon>
        <taxon>Geopseudomonas</taxon>
    </lineage>
</organism>
<name>A0ABS6N0K8_9GAMM</name>
<evidence type="ECO:0000313" key="2">
    <source>
        <dbReference type="EMBL" id="MBV2134586.1"/>
    </source>
</evidence>
<dbReference type="InterPro" id="IPR025489">
    <property type="entry name" value="DUF4381"/>
</dbReference>
<evidence type="ECO:0000313" key="3">
    <source>
        <dbReference type="Proteomes" id="UP000813068"/>
    </source>
</evidence>
<accession>A0ABS6N0K8</accession>
<comment type="caution">
    <text evidence="2">The sequence shown here is derived from an EMBL/GenBank/DDBJ whole genome shotgun (WGS) entry which is preliminary data.</text>
</comment>
<keyword evidence="1" id="KW-0472">Membrane</keyword>
<dbReference type="EMBL" id="JAHRGL010000062">
    <property type="protein sequence ID" value="MBV2134586.1"/>
    <property type="molecule type" value="Genomic_DNA"/>
</dbReference>
<proteinExistence type="predicted"/>